<dbReference type="InterPro" id="IPR000620">
    <property type="entry name" value="EamA_dom"/>
</dbReference>
<feature type="transmembrane region" description="Helical" evidence="6">
    <location>
        <begin position="90"/>
        <end position="111"/>
    </location>
</feature>
<keyword evidence="2" id="KW-1003">Cell membrane</keyword>
<dbReference type="AlphaFoldDB" id="A0AAT9GHS6"/>
<dbReference type="SUPFAM" id="SSF103481">
    <property type="entry name" value="Multidrug resistance efflux transporter EmrE"/>
    <property type="match status" value="2"/>
</dbReference>
<feature type="domain" description="EamA" evidence="7">
    <location>
        <begin position="25"/>
        <end position="159"/>
    </location>
</feature>
<dbReference type="RefSeq" id="WP_353550518.1">
    <property type="nucleotide sequence ID" value="NZ_AP029612.1"/>
</dbReference>
<feature type="domain" description="EamA" evidence="7">
    <location>
        <begin position="178"/>
        <end position="313"/>
    </location>
</feature>
<keyword evidence="4 6" id="KW-1133">Transmembrane helix</keyword>
<dbReference type="Pfam" id="PF00892">
    <property type="entry name" value="EamA"/>
    <property type="match status" value="2"/>
</dbReference>
<evidence type="ECO:0000256" key="6">
    <source>
        <dbReference type="SAM" id="Phobius"/>
    </source>
</evidence>
<feature type="transmembrane region" description="Helical" evidence="6">
    <location>
        <begin position="271"/>
        <end position="289"/>
    </location>
</feature>
<evidence type="ECO:0000256" key="5">
    <source>
        <dbReference type="ARBA" id="ARBA00023136"/>
    </source>
</evidence>
<evidence type="ECO:0000256" key="1">
    <source>
        <dbReference type="ARBA" id="ARBA00004651"/>
    </source>
</evidence>
<proteinExistence type="predicted"/>
<organism evidence="8">
    <name type="scientific">Sediminibacterium sp. KACHI17</name>
    <dbReference type="NCBI Taxonomy" id="1751071"/>
    <lineage>
        <taxon>Bacteria</taxon>
        <taxon>Pseudomonadati</taxon>
        <taxon>Bacteroidota</taxon>
        <taxon>Chitinophagia</taxon>
        <taxon>Chitinophagales</taxon>
        <taxon>Chitinophagaceae</taxon>
        <taxon>Sediminibacterium</taxon>
    </lineage>
</organism>
<reference evidence="8" key="1">
    <citation type="submission" date="2024-02" db="EMBL/GenBank/DDBJ databases">
        <title>Sediminibacterium planktonica sp. nov. and Sediminibacterium longus sp. nov., isolated from surface lake and river water.</title>
        <authorList>
            <person name="Watanabe K."/>
            <person name="Takemine S."/>
            <person name="Ishii Y."/>
            <person name="Ogata Y."/>
            <person name="Shindo C."/>
            <person name="Suda W."/>
        </authorList>
    </citation>
    <scope>NUCLEOTIDE SEQUENCE</scope>
    <source>
        <strain evidence="8">KACHI17</strain>
    </source>
</reference>
<evidence type="ECO:0000313" key="8">
    <source>
        <dbReference type="EMBL" id="BFG70232.1"/>
    </source>
</evidence>
<feature type="transmembrane region" description="Helical" evidence="6">
    <location>
        <begin position="55"/>
        <end position="78"/>
    </location>
</feature>
<feature type="transmembrane region" description="Helical" evidence="6">
    <location>
        <begin position="123"/>
        <end position="140"/>
    </location>
</feature>
<sequence>MVHGLWTMVFLTTRVNNQIQKINTLGFLITISGAIFFSTKAIFVKLAFQDTRVDAVTLLCLRMFFSLPFYIGAAWIVHRKEGIVKLTRKQWIWVLTMGILGYYLSSLFDFIGLQYVSAGLERLILFLYPTFAVLINTFYFKTRLSRIQLLALVLTYIGIGTAYWGEIRLAQYGPQFFFGSFMIFLCAVTYSLYLVGTGRLVNAVGATRYTAYAMLAATLGIFIHFIVVTPISSIEMTSSLAGYGIALAIVATVLPSFMMSVGMKKIGSNNVAIITSIGPVSTILQAHFFLGENIIPEQIIGTALVIIGVILIGWQSKIATEPS</sequence>
<feature type="transmembrane region" description="Helical" evidence="6">
    <location>
        <begin position="147"/>
        <end position="164"/>
    </location>
</feature>
<feature type="transmembrane region" description="Helical" evidence="6">
    <location>
        <begin position="209"/>
        <end position="228"/>
    </location>
</feature>
<protein>
    <submittedName>
        <fullName evidence="8">DMT family transporter</fullName>
    </submittedName>
</protein>
<dbReference type="GO" id="GO:0005886">
    <property type="term" value="C:plasma membrane"/>
    <property type="evidence" value="ECO:0007669"/>
    <property type="project" value="UniProtKB-SubCell"/>
</dbReference>
<evidence type="ECO:0000256" key="3">
    <source>
        <dbReference type="ARBA" id="ARBA00022692"/>
    </source>
</evidence>
<feature type="transmembrane region" description="Helical" evidence="6">
    <location>
        <begin position="176"/>
        <end position="197"/>
    </location>
</feature>
<feature type="transmembrane region" description="Helical" evidence="6">
    <location>
        <begin position="295"/>
        <end position="314"/>
    </location>
</feature>
<gene>
    <name evidence="8" type="ORF">KACHI17_11130</name>
</gene>
<dbReference type="InterPro" id="IPR051258">
    <property type="entry name" value="Diverse_Substrate_Transporter"/>
</dbReference>
<evidence type="ECO:0000256" key="2">
    <source>
        <dbReference type="ARBA" id="ARBA00022475"/>
    </source>
</evidence>
<dbReference type="PANTHER" id="PTHR42920">
    <property type="entry name" value="OS03G0707200 PROTEIN-RELATED"/>
    <property type="match status" value="1"/>
</dbReference>
<comment type="subcellular location">
    <subcellularLocation>
        <location evidence="1">Cell membrane</location>
        <topology evidence="1">Multi-pass membrane protein</topology>
    </subcellularLocation>
</comment>
<feature type="transmembrane region" description="Helical" evidence="6">
    <location>
        <begin position="24"/>
        <end position="43"/>
    </location>
</feature>
<dbReference type="EMBL" id="AP029612">
    <property type="protein sequence ID" value="BFG70232.1"/>
    <property type="molecule type" value="Genomic_DNA"/>
</dbReference>
<evidence type="ECO:0000256" key="4">
    <source>
        <dbReference type="ARBA" id="ARBA00022989"/>
    </source>
</evidence>
<dbReference type="PANTHER" id="PTHR42920:SF5">
    <property type="entry name" value="EAMA DOMAIN-CONTAINING PROTEIN"/>
    <property type="match status" value="1"/>
</dbReference>
<evidence type="ECO:0000259" key="7">
    <source>
        <dbReference type="Pfam" id="PF00892"/>
    </source>
</evidence>
<dbReference type="Gene3D" id="1.10.3730.20">
    <property type="match status" value="1"/>
</dbReference>
<keyword evidence="5 6" id="KW-0472">Membrane</keyword>
<keyword evidence="3 6" id="KW-0812">Transmembrane</keyword>
<accession>A0AAT9GHS6</accession>
<name>A0AAT9GHS6_9BACT</name>
<dbReference type="InterPro" id="IPR037185">
    <property type="entry name" value="EmrE-like"/>
</dbReference>
<feature type="transmembrane region" description="Helical" evidence="6">
    <location>
        <begin position="240"/>
        <end position="259"/>
    </location>
</feature>